<dbReference type="GO" id="GO:0005615">
    <property type="term" value="C:extracellular space"/>
    <property type="evidence" value="ECO:0007669"/>
    <property type="project" value="TreeGrafter"/>
</dbReference>
<dbReference type="InterPro" id="IPR036378">
    <property type="entry name" value="FAS1_dom_sf"/>
</dbReference>
<dbReference type="AlphaFoldDB" id="A0A367GQW3"/>
<dbReference type="Gene3D" id="2.30.180.10">
    <property type="entry name" value="FAS1 domain"/>
    <property type="match status" value="1"/>
</dbReference>
<sequence>MLKHKIVLASVLLACSLGSMAQNNIQSKNINGSIFLPSRNITDNLAAAPDFSAFYNLLKASGTINTPAPPVTFLVPGNKAFAKLAPGELDTLVKPENTTALVAMINKHILPGKLTAASIAQLIKQNNGSTVLTTAAGTTITAKIDANRNIILTDADGGTSVISRFDIAVQNGLMHVVTEVL</sequence>
<dbReference type="Pfam" id="PF02469">
    <property type="entry name" value="Fasciclin"/>
    <property type="match status" value="1"/>
</dbReference>
<dbReference type="RefSeq" id="WP_114004878.1">
    <property type="nucleotide sequence ID" value="NZ_QGDC01000004.1"/>
</dbReference>
<feature type="chain" id="PRO_5016611474" description="FAS1 domain-containing protein" evidence="1">
    <location>
        <begin position="22"/>
        <end position="181"/>
    </location>
</feature>
<dbReference type="Proteomes" id="UP000253209">
    <property type="component" value="Unassembled WGS sequence"/>
</dbReference>
<dbReference type="EMBL" id="QGDC01000004">
    <property type="protein sequence ID" value="RCH55256.1"/>
    <property type="molecule type" value="Genomic_DNA"/>
</dbReference>
<dbReference type="SUPFAM" id="SSF82153">
    <property type="entry name" value="FAS1 domain"/>
    <property type="match status" value="1"/>
</dbReference>
<dbReference type="PROSITE" id="PS50213">
    <property type="entry name" value="FAS1"/>
    <property type="match status" value="1"/>
</dbReference>
<evidence type="ECO:0000256" key="1">
    <source>
        <dbReference type="SAM" id="SignalP"/>
    </source>
</evidence>
<dbReference type="PANTHER" id="PTHR10900">
    <property type="entry name" value="PERIOSTIN-RELATED"/>
    <property type="match status" value="1"/>
</dbReference>
<dbReference type="InterPro" id="IPR050904">
    <property type="entry name" value="Adhesion/Biosynth-related"/>
</dbReference>
<protein>
    <recommendedName>
        <fullName evidence="2">FAS1 domain-containing protein</fullName>
    </recommendedName>
</protein>
<keyword evidence="4" id="KW-1185">Reference proteome</keyword>
<dbReference type="OrthoDB" id="9800666at2"/>
<organism evidence="3 4">
    <name type="scientific">Mucilaginibacter hurinus</name>
    <dbReference type="NCBI Taxonomy" id="2201324"/>
    <lineage>
        <taxon>Bacteria</taxon>
        <taxon>Pseudomonadati</taxon>
        <taxon>Bacteroidota</taxon>
        <taxon>Sphingobacteriia</taxon>
        <taxon>Sphingobacteriales</taxon>
        <taxon>Sphingobacteriaceae</taxon>
        <taxon>Mucilaginibacter</taxon>
    </lineage>
</organism>
<keyword evidence="1" id="KW-0732">Signal</keyword>
<name>A0A367GQW3_9SPHI</name>
<evidence type="ECO:0000259" key="2">
    <source>
        <dbReference type="PROSITE" id="PS50213"/>
    </source>
</evidence>
<dbReference type="PANTHER" id="PTHR10900:SF77">
    <property type="entry name" value="FI19380P1"/>
    <property type="match status" value="1"/>
</dbReference>
<evidence type="ECO:0000313" key="3">
    <source>
        <dbReference type="EMBL" id="RCH55256.1"/>
    </source>
</evidence>
<comment type="caution">
    <text evidence="3">The sequence shown here is derived from an EMBL/GenBank/DDBJ whole genome shotgun (WGS) entry which is preliminary data.</text>
</comment>
<dbReference type="SMART" id="SM00554">
    <property type="entry name" value="FAS1"/>
    <property type="match status" value="1"/>
</dbReference>
<feature type="signal peptide" evidence="1">
    <location>
        <begin position="1"/>
        <end position="21"/>
    </location>
</feature>
<feature type="domain" description="FAS1" evidence="2">
    <location>
        <begin position="38"/>
        <end position="181"/>
    </location>
</feature>
<proteinExistence type="predicted"/>
<evidence type="ECO:0000313" key="4">
    <source>
        <dbReference type="Proteomes" id="UP000253209"/>
    </source>
</evidence>
<dbReference type="InterPro" id="IPR000782">
    <property type="entry name" value="FAS1_domain"/>
</dbReference>
<accession>A0A367GQW3</accession>
<reference evidence="3 4" key="1">
    <citation type="submission" date="2018-05" db="EMBL/GenBank/DDBJ databases">
        <title>Mucilaginibacter hurinus sp. nov., isolated from briquette warehouse soil.</title>
        <authorList>
            <person name="Choi L."/>
        </authorList>
    </citation>
    <scope>NUCLEOTIDE SEQUENCE [LARGE SCALE GENOMIC DNA]</scope>
    <source>
        <strain evidence="3 4">ZR32</strain>
    </source>
</reference>
<gene>
    <name evidence="3" type="ORF">DJ568_08710</name>
</gene>